<sequence length="48" mass="5303">MSKSKIWFVAVLTVLVLGAVSWSAYQAIGKKSALNQSYAFAQKKKKRA</sequence>
<protein>
    <submittedName>
        <fullName evidence="1">Uncharacterized protein</fullName>
    </submittedName>
</protein>
<dbReference type="AlphaFoldDB" id="A0A5S9MK07"/>
<name>A0A5S9MK07_BACIA</name>
<reference evidence="1 2" key="1">
    <citation type="submission" date="2019-12" db="EMBL/GenBank/DDBJ databases">
        <title>Full genome sequence of a Bacillus safensis strain isolated from commercially available natto in Indonesia.</title>
        <authorList>
            <person name="Yoshida M."/>
            <person name="Uomi M."/>
            <person name="Waturangi D."/>
            <person name="Ekaputri J.J."/>
            <person name="Setiamarga D.H.E."/>
        </authorList>
    </citation>
    <scope>NUCLEOTIDE SEQUENCE [LARGE SCALE GENOMIC DNA]</scope>
    <source>
        <strain evidence="1 2">IDN1</strain>
    </source>
</reference>
<accession>A0A5S9MK07</accession>
<gene>
    <name evidence="1" type="ORF">BsIDN1_70410</name>
</gene>
<dbReference type="Proteomes" id="UP000464658">
    <property type="component" value="Chromosome"/>
</dbReference>
<organism evidence="1 2">
    <name type="scientific">Bacillus safensis</name>
    <dbReference type="NCBI Taxonomy" id="561879"/>
    <lineage>
        <taxon>Bacteria</taxon>
        <taxon>Bacillati</taxon>
        <taxon>Bacillota</taxon>
        <taxon>Bacilli</taxon>
        <taxon>Bacillales</taxon>
        <taxon>Bacillaceae</taxon>
        <taxon>Bacillus</taxon>
    </lineage>
</organism>
<dbReference type="EMBL" id="AP021906">
    <property type="protein sequence ID" value="BBP93423.1"/>
    <property type="molecule type" value="Genomic_DNA"/>
</dbReference>
<evidence type="ECO:0000313" key="1">
    <source>
        <dbReference type="EMBL" id="BBP93423.1"/>
    </source>
</evidence>
<proteinExistence type="predicted"/>
<evidence type="ECO:0000313" key="2">
    <source>
        <dbReference type="Proteomes" id="UP000464658"/>
    </source>
</evidence>